<feature type="domain" description="Transposase IS66 central" evidence="1">
    <location>
        <begin position="126"/>
        <end position="190"/>
    </location>
</feature>
<gene>
    <name evidence="2" type="ORF">E7203_05450</name>
</gene>
<dbReference type="InterPro" id="IPR052344">
    <property type="entry name" value="Transposase-related"/>
</dbReference>
<dbReference type="AlphaFoldDB" id="A0A927WLD5"/>
<evidence type="ECO:0000259" key="1">
    <source>
        <dbReference type="Pfam" id="PF03050"/>
    </source>
</evidence>
<feature type="domain" description="Transposase IS66 central" evidence="1">
    <location>
        <begin position="6"/>
        <end position="102"/>
    </location>
</feature>
<organism evidence="2 3">
    <name type="scientific">Selenomonas ruminantium</name>
    <dbReference type="NCBI Taxonomy" id="971"/>
    <lineage>
        <taxon>Bacteria</taxon>
        <taxon>Bacillati</taxon>
        <taxon>Bacillota</taxon>
        <taxon>Negativicutes</taxon>
        <taxon>Selenomonadales</taxon>
        <taxon>Selenomonadaceae</taxon>
        <taxon>Selenomonas</taxon>
    </lineage>
</organism>
<dbReference type="EMBL" id="SVCA01000003">
    <property type="protein sequence ID" value="MBE6084903.1"/>
    <property type="molecule type" value="Genomic_DNA"/>
</dbReference>
<dbReference type="PANTHER" id="PTHR33678:SF1">
    <property type="entry name" value="BLL1576 PROTEIN"/>
    <property type="match status" value="1"/>
</dbReference>
<evidence type="ECO:0000313" key="2">
    <source>
        <dbReference type="EMBL" id="MBE6084903.1"/>
    </source>
</evidence>
<dbReference type="Proteomes" id="UP000772151">
    <property type="component" value="Unassembled WGS sequence"/>
</dbReference>
<accession>A0A927WLD5</accession>
<sequence>MCRLCISSIKTALYSAPVVHVDETGVRASGETTWLHNVSTEMYTYQHVSEKRGQDGMREGDFLQHYKGIVIHDGWRPYWKFQFEAHGLCYAHILRELQGVIDCRLYKGYWQGLIYQGQQNNTIEYSDKRKRKRNIARRLADRLNEYSEDFCRFFWDFRVPFDNNQAERDVRHVKVKIKVSGCFRSLEGAKEFAKINSVLSTARKHGIAVIDTIMATLAQASCISWALASE</sequence>
<comment type="caution">
    <text evidence="2">The sequence shown here is derived from an EMBL/GenBank/DDBJ whole genome shotgun (WGS) entry which is preliminary data.</text>
</comment>
<dbReference type="Pfam" id="PF03050">
    <property type="entry name" value="DDE_Tnp_IS66"/>
    <property type="match status" value="2"/>
</dbReference>
<protein>
    <recommendedName>
        <fullName evidence="1">Transposase IS66 central domain-containing protein</fullName>
    </recommendedName>
</protein>
<reference evidence="2" key="1">
    <citation type="submission" date="2019-04" db="EMBL/GenBank/DDBJ databases">
        <title>Evolution of Biomass-Degrading Anaerobic Consortia Revealed by Metagenomics.</title>
        <authorList>
            <person name="Peng X."/>
        </authorList>
    </citation>
    <scope>NUCLEOTIDE SEQUENCE</scope>
    <source>
        <strain evidence="2">SIG242</strain>
    </source>
</reference>
<name>A0A927WLD5_SELRU</name>
<evidence type="ECO:0000313" key="3">
    <source>
        <dbReference type="Proteomes" id="UP000772151"/>
    </source>
</evidence>
<dbReference type="InterPro" id="IPR004291">
    <property type="entry name" value="Transposase_IS66_central"/>
</dbReference>
<proteinExistence type="predicted"/>
<dbReference type="PANTHER" id="PTHR33678">
    <property type="entry name" value="BLL1576 PROTEIN"/>
    <property type="match status" value="1"/>
</dbReference>